<keyword evidence="2" id="KW-1185">Reference proteome</keyword>
<feature type="non-terminal residue" evidence="1">
    <location>
        <position position="273"/>
    </location>
</feature>
<gene>
    <name evidence="1" type="ORF">LTS18_011530</name>
</gene>
<dbReference type="Proteomes" id="UP001186974">
    <property type="component" value="Unassembled WGS sequence"/>
</dbReference>
<protein>
    <submittedName>
        <fullName evidence="1">Uncharacterized protein</fullName>
    </submittedName>
</protein>
<evidence type="ECO:0000313" key="2">
    <source>
        <dbReference type="Proteomes" id="UP001186974"/>
    </source>
</evidence>
<evidence type="ECO:0000313" key="1">
    <source>
        <dbReference type="EMBL" id="KAK3057275.1"/>
    </source>
</evidence>
<sequence length="273" mass="30473">MSTRKSGRSRVPNKKYTVDAFEGLDLESSASEAEPDLEKQQQTGPVEDSDDEDDEFGEQDAEAAAAEEKEASSGTSSEEGDVSAEELEYTQLVEDDDVSIAWSNGEPSGTPPQSKKQAQGLLKKGERMGKDPGISRKLATFDRRTRAPNSNVRIANVRGIKDIIHHQAKQVRHEYIYGPADEDVIPFIKARDKWFNQATLPTRRVNGQEGGFSYSFYYPEKMRVREKSQGLDWYHDRGGKSTIESNQLFLSVSTKDFRQCMPSPSSQNTVIGP</sequence>
<organism evidence="1 2">
    <name type="scientific">Coniosporium uncinatum</name>
    <dbReference type="NCBI Taxonomy" id="93489"/>
    <lineage>
        <taxon>Eukaryota</taxon>
        <taxon>Fungi</taxon>
        <taxon>Dikarya</taxon>
        <taxon>Ascomycota</taxon>
        <taxon>Pezizomycotina</taxon>
        <taxon>Dothideomycetes</taxon>
        <taxon>Dothideomycetes incertae sedis</taxon>
        <taxon>Coniosporium</taxon>
    </lineage>
</organism>
<comment type="caution">
    <text evidence="1">The sequence shown here is derived from an EMBL/GenBank/DDBJ whole genome shotgun (WGS) entry which is preliminary data.</text>
</comment>
<proteinExistence type="predicted"/>
<name>A0ACC3CYF2_9PEZI</name>
<reference evidence="1" key="1">
    <citation type="submission" date="2024-09" db="EMBL/GenBank/DDBJ databases">
        <title>Black Yeasts Isolated from many extreme environments.</title>
        <authorList>
            <person name="Coleine C."/>
            <person name="Stajich J.E."/>
            <person name="Selbmann L."/>
        </authorList>
    </citation>
    <scope>NUCLEOTIDE SEQUENCE</scope>
    <source>
        <strain evidence="1">CCFEE 5737</strain>
    </source>
</reference>
<dbReference type="EMBL" id="JAWDJW010009682">
    <property type="protein sequence ID" value="KAK3057275.1"/>
    <property type="molecule type" value="Genomic_DNA"/>
</dbReference>
<accession>A0ACC3CYF2</accession>